<evidence type="ECO:0000313" key="3">
    <source>
        <dbReference type="EMBL" id="AGB03016.1"/>
    </source>
</evidence>
<dbReference type="NCBIfam" id="TIGR03708">
    <property type="entry name" value="poly_P_AMP_trns"/>
    <property type="match status" value="1"/>
</dbReference>
<evidence type="ECO:0000256" key="1">
    <source>
        <dbReference type="SAM" id="MobiDB-lite"/>
    </source>
</evidence>
<dbReference type="eggNOG" id="arCOG03575">
    <property type="taxonomic scope" value="Archaea"/>
</dbReference>
<reference evidence="3 4" key="2">
    <citation type="journal article" date="2014" name="Genome Announc.">
        <title>Complete Genome Sequence of Methanoregula formicica SMSPT, a Mesophilic Hydrogenotrophic Methanogen Isolated from a Methanogenic Upflow Anaerobic Sludge Blanket Reactor.</title>
        <authorList>
            <person name="Yamamoto K."/>
            <person name="Tamaki H."/>
            <person name="Cadillo-Quiroz H."/>
            <person name="Imachi H."/>
            <person name="Kyrpides N."/>
            <person name="Woyke T."/>
            <person name="Goodwin L."/>
            <person name="Zinder S.H."/>
            <person name="Kamagata Y."/>
            <person name="Liu W.T."/>
        </authorList>
    </citation>
    <scope>NUCLEOTIDE SEQUENCE [LARGE SCALE GENOMIC DNA]</scope>
    <source>
        <strain evidence="4">DSM 22288 / NBRC 105244 / SMSP</strain>
    </source>
</reference>
<accession>L0HGV0</accession>
<dbReference type="HOGENOM" id="CLU_033786_0_1_2"/>
<keyword evidence="4" id="KW-1185">Reference proteome</keyword>
<name>L0HGV0_METFS</name>
<dbReference type="InterPro" id="IPR027417">
    <property type="entry name" value="P-loop_NTPase"/>
</dbReference>
<dbReference type="PANTHER" id="PTHR34383">
    <property type="entry name" value="POLYPHOSPHATE:AMP PHOSPHOTRANSFERASE-RELATED"/>
    <property type="match status" value="1"/>
</dbReference>
<dbReference type="Proteomes" id="UP000010824">
    <property type="component" value="Chromosome"/>
</dbReference>
<dbReference type="STRING" id="593750.Metfor_2002"/>
<dbReference type="PANTHER" id="PTHR34383:SF3">
    <property type="entry name" value="POLYPHOSPHATE:AMP PHOSPHOTRANSFERASE"/>
    <property type="match status" value="1"/>
</dbReference>
<reference evidence="4" key="1">
    <citation type="submission" date="2011-12" db="EMBL/GenBank/DDBJ databases">
        <title>Complete sequence of Methanoregula formicicum SMSP.</title>
        <authorList>
            <person name="Lucas S."/>
            <person name="Han J."/>
            <person name="Lapidus A."/>
            <person name="Cheng J.-F."/>
            <person name="Goodwin L."/>
            <person name="Pitluck S."/>
            <person name="Peters L."/>
            <person name="Ovchinnikova G."/>
            <person name="Teshima H."/>
            <person name="Detter J.C."/>
            <person name="Han C."/>
            <person name="Tapia R."/>
            <person name="Land M."/>
            <person name="Hauser L."/>
            <person name="Kyrpides N."/>
            <person name="Ivanova N."/>
            <person name="Pagani I."/>
            <person name="Imachi H."/>
            <person name="Tamaki H."/>
            <person name="Sekiguchi Y."/>
            <person name="Kamagata Y."/>
            <person name="Cadillo-Quiroz H."/>
            <person name="Zinder S."/>
            <person name="Liu W.-T."/>
            <person name="Woyke T."/>
        </authorList>
    </citation>
    <scope>NUCLEOTIDE SEQUENCE [LARGE SCALE GENOMIC DNA]</scope>
    <source>
        <strain evidence="4">DSM 22288 / NBRC 105244 / SMSP</strain>
    </source>
</reference>
<dbReference type="SUPFAM" id="SSF52540">
    <property type="entry name" value="P-loop containing nucleoside triphosphate hydrolases"/>
    <property type="match status" value="2"/>
</dbReference>
<evidence type="ECO:0000313" key="4">
    <source>
        <dbReference type="Proteomes" id="UP000010824"/>
    </source>
</evidence>
<sequence length="495" mass="58026">MLLDKLDLTKTTDEAKYEKTLAEYTDRLAVLQRTLRDQKVPTVIVIEGWNASGITRVVHEIVHALDPRGYTLHAIEKPTEEERGRPFLWRFWLRAPSRGRMAIFARSWYSRTISEMRQKHAWEKSLKGRVKRINTFERMLADDGTIILKFFLHIAKDVQKVRLEERERNPRTAWLVTPSTWNLHRHYEDSLPVFDEFIAKTDTEYAPWTLVEGTDTRYAILKVFGTIIKTLEKRAEAEAENGGKQKKGKQKEPAKTRKNSTRRRSAPEKGIEKDDLQAEFASLQAEMLDVHSVLFKRKIPLIIVYEGWDAAGKGGNITRLTRFMNPLGYYVVPVSAPTAHEKEYHYLRRFIKYFPPGGDIAVFDRSWYGRVLVERVENYCPEHAWQRAYQEINEMEEDFVTSSNGGIVKFWLEISKDEQLKRFKERASDPKKVYKITDEDWRNREKWDQYDEAVDEMLARTSTDIAPWTVVESDDKWFARVKAMKTVIATARNLL</sequence>
<proteinExistence type="predicted"/>
<organism evidence="3 4">
    <name type="scientific">Methanoregula formicica (strain DSM 22288 / NBRC 105244 / SMSP)</name>
    <dbReference type="NCBI Taxonomy" id="593750"/>
    <lineage>
        <taxon>Archaea</taxon>
        <taxon>Methanobacteriati</taxon>
        <taxon>Methanobacteriota</taxon>
        <taxon>Stenosarchaea group</taxon>
        <taxon>Methanomicrobia</taxon>
        <taxon>Methanomicrobiales</taxon>
        <taxon>Methanoregulaceae</taxon>
        <taxon>Methanoregula</taxon>
    </lineage>
</organism>
<dbReference type="EMBL" id="CP003167">
    <property type="protein sequence ID" value="AGB03016.1"/>
    <property type="molecule type" value="Genomic_DNA"/>
</dbReference>
<dbReference type="InterPro" id="IPR022488">
    <property type="entry name" value="PPK2-related"/>
</dbReference>
<feature type="region of interest" description="Disordered" evidence="1">
    <location>
        <begin position="237"/>
        <end position="271"/>
    </location>
</feature>
<dbReference type="Pfam" id="PF03976">
    <property type="entry name" value="PPK2"/>
    <property type="match status" value="2"/>
</dbReference>
<dbReference type="InParanoid" id="L0HGV0"/>
<dbReference type="RefSeq" id="WP_015285979.1">
    <property type="nucleotide sequence ID" value="NC_019943.1"/>
</dbReference>
<dbReference type="GeneID" id="14309395"/>
<dbReference type="GO" id="GO:0043751">
    <property type="term" value="F:polyphosphate:AMP phosphotransferase activity"/>
    <property type="evidence" value="ECO:0007669"/>
    <property type="project" value="InterPro"/>
</dbReference>
<keyword evidence="3" id="KW-0808">Transferase</keyword>
<gene>
    <name evidence="3" type="ordered locus">Metfor_2002</name>
</gene>
<dbReference type="Gene3D" id="3.40.50.300">
    <property type="entry name" value="P-loop containing nucleotide triphosphate hydrolases"/>
    <property type="match status" value="2"/>
</dbReference>
<feature type="domain" description="Polyphosphate kinase-2-related" evidence="2">
    <location>
        <begin position="13"/>
        <end position="235"/>
    </location>
</feature>
<dbReference type="GO" id="GO:0006797">
    <property type="term" value="P:polyphosphate metabolic process"/>
    <property type="evidence" value="ECO:0007669"/>
    <property type="project" value="InterPro"/>
</dbReference>
<protein>
    <submittedName>
        <fullName evidence="3">Polyphosphate:AMP phosphotransferase</fullName>
    </submittedName>
</protein>
<evidence type="ECO:0000259" key="2">
    <source>
        <dbReference type="Pfam" id="PF03976"/>
    </source>
</evidence>
<feature type="domain" description="Polyphosphate kinase-2-related" evidence="2">
    <location>
        <begin position="271"/>
        <end position="490"/>
    </location>
</feature>
<dbReference type="InterPro" id="IPR022489">
    <property type="entry name" value="PolyP_AMP_Tfrase"/>
</dbReference>
<dbReference type="AlphaFoldDB" id="L0HGV0"/>
<dbReference type="KEGG" id="mfo:Metfor_2002"/>